<evidence type="ECO:0000313" key="1">
    <source>
        <dbReference type="EMBL" id="CAD8159207.1"/>
    </source>
</evidence>
<protein>
    <submittedName>
        <fullName evidence="1">Uncharacterized protein</fullName>
    </submittedName>
</protein>
<dbReference type="EMBL" id="CAJJDO010000033">
    <property type="protein sequence ID" value="CAD8159207.1"/>
    <property type="molecule type" value="Genomic_DNA"/>
</dbReference>
<keyword evidence="2" id="KW-1185">Reference proteome</keyword>
<dbReference type="AlphaFoldDB" id="A0A8S1U661"/>
<accession>A0A8S1U661</accession>
<proteinExistence type="predicted"/>
<sequence length="55" mass="6537">MLKDEIFHHLWIKMRELNLRIKMVKEIGILGIPGKYHNLTIKFNNNDSSMKKSVI</sequence>
<gene>
    <name evidence="1" type="ORF">PPENT_87.1.T0330009</name>
</gene>
<comment type="caution">
    <text evidence="1">The sequence shown here is derived from an EMBL/GenBank/DDBJ whole genome shotgun (WGS) entry which is preliminary data.</text>
</comment>
<reference evidence="1" key="1">
    <citation type="submission" date="2021-01" db="EMBL/GenBank/DDBJ databases">
        <authorList>
            <consortium name="Genoscope - CEA"/>
            <person name="William W."/>
        </authorList>
    </citation>
    <scope>NUCLEOTIDE SEQUENCE</scope>
</reference>
<name>A0A8S1U661_9CILI</name>
<evidence type="ECO:0000313" key="2">
    <source>
        <dbReference type="Proteomes" id="UP000689195"/>
    </source>
</evidence>
<dbReference type="Proteomes" id="UP000689195">
    <property type="component" value="Unassembled WGS sequence"/>
</dbReference>
<organism evidence="1 2">
    <name type="scientific">Paramecium pentaurelia</name>
    <dbReference type="NCBI Taxonomy" id="43138"/>
    <lineage>
        <taxon>Eukaryota</taxon>
        <taxon>Sar</taxon>
        <taxon>Alveolata</taxon>
        <taxon>Ciliophora</taxon>
        <taxon>Intramacronucleata</taxon>
        <taxon>Oligohymenophorea</taxon>
        <taxon>Peniculida</taxon>
        <taxon>Parameciidae</taxon>
        <taxon>Paramecium</taxon>
    </lineage>
</organism>